<dbReference type="RefSeq" id="WP_075417694.1">
    <property type="nucleotide sequence ID" value="NZ_MSKL01000009.1"/>
</dbReference>
<comment type="caution">
    <text evidence="1">The sequence shown here is derived from an EMBL/GenBank/DDBJ whole genome shotgun (WGS) entry which is preliminary data.</text>
</comment>
<sequence>MTQKIAVSLPDEQVVSIRRAVAQGRAPSVSGFISAAVARAQREDNLAQLLDDLDRELGPVDDADLAWADKALGLA</sequence>
<gene>
    <name evidence="1" type="ORF">BKH28_04620</name>
</gene>
<evidence type="ECO:0000313" key="2">
    <source>
        <dbReference type="Proteomes" id="UP000186394"/>
    </source>
</evidence>
<proteinExistence type="predicted"/>
<evidence type="ECO:0000313" key="1">
    <source>
        <dbReference type="EMBL" id="OLO50114.1"/>
    </source>
</evidence>
<dbReference type="EMBL" id="MSKL01000009">
    <property type="protein sequence ID" value="OLO50114.1"/>
    <property type="molecule type" value="Genomic_DNA"/>
</dbReference>
<name>A0A1Q8VPV8_9ACTO</name>
<dbReference type="OrthoDB" id="3541837at2"/>
<dbReference type="AlphaFoldDB" id="A0A1Q8VPV8"/>
<organism evidence="1 2">
    <name type="scientific">Actinomyces oris</name>
    <dbReference type="NCBI Taxonomy" id="544580"/>
    <lineage>
        <taxon>Bacteria</taxon>
        <taxon>Bacillati</taxon>
        <taxon>Actinomycetota</taxon>
        <taxon>Actinomycetes</taxon>
        <taxon>Actinomycetales</taxon>
        <taxon>Actinomycetaceae</taxon>
        <taxon>Actinomyces</taxon>
    </lineage>
</organism>
<reference evidence="1 2" key="1">
    <citation type="submission" date="2016-12" db="EMBL/GenBank/DDBJ databases">
        <title>Genomic comparison of strains in the 'Actinomyces naeslundii' group.</title>
        <authorList>
            <person name="Mughal S.R."/>
            <person name="Do T."/>
            <person name="Gilbert S.C."/>
            <person name="Witherden E.A."/>
            <person name="Didelot X."/>
            <person name="Beighton D."/>
        </authorList>
    </citation>
    <scope>NUCLEOTIDE SEQUENCE [LARGE SCALE GENOMIC DNA]</scope>
    <source>
        <strain evidence="1 2">P6N</strain>
    </source>
</reference>
<dbReference type="Proteomes" id="UP000186394">
    <property type="component" value="Unassembled WGS sequence"/>
</dbReference>
<protein>
    <submittedName>
        <fullName evidence="1">Toxin-antitoxin system antitoxin subunit</fullName>
    </submittedName>
</protein>
<accession>A0A1Q8VPV8</accession>